<dbReference type="InterPro" id="IPR013655">
    <property type="entry name" value="PAS_fold_3"/>
</dbReference>
<dbReference type="NCBIfam" id="TIGR00229">
    <property type="entry name" value="sensory_box"/>
    <property type="match status" value="1"/>
</dbReference>
<reference evidence="2" key="1">
    <citation type="submission" date="2016-10" db="EMBL/GenBank/DDBJ databases">
        <authorList>
            <person name="de Groot N.N."/>
        </authorList>
    </citation>
    <scope>NUCLEOTIDE SEQUENCE</scope>
</reference>
<dbReference type="AlphaFoldDB" id="A0A1W1CGI8"/>
<dbReference type="InterPro" id="IPR035965">
    <property type="entry name" value="PAS-like_dom_sf"/>
</dbReference>
<dbReference type="CDD" id="cd00130">
    <property type="entry name" value="PAS"/>
    <property type="match status" value="1"/>
</dbReference>
<dbReference type="SUPFAM" id="SSF55785">
    <property type="entry name" value="PYP-like sensor domain (PAS domain)"/>
    <property type="match status" value="1"/>
</dbReference>
<name>A0A1W1CGI8_9ZZZZ</name>
<evidence type="ECO:0000259" key="1">
    <source>
        <dbReference type="PROSITE" id="PS50112"/>
    </source>
</evidence>
<organism evidence="2">
    <name type="scientific">hydrothermal vent metagenome</name>
    <dbReference type="NCBI Taxonomy" id="652676"/>
    <lineage>
        <taxon>unclassified sequences</taxon>
        <taxon>metagenomes</taxon>
        <taxon>ecological metagenomes</taxon>
    </lineage>
</organism>
<protein>
    <submittedName>
        <fullName evidence="2">Methyl-accepting chemotaxis protein</fullName>
    </submittedName>
</protein>
<dbReference type="Gene3D" id="3.30.450.20">
    <property type="entry name" value="PAS domain"/>
    <property type="match status" value="1"/>
</dbReference>
<proteinExistence type="predicted"/>
<gene>
    <name evidence="2" type="ORF">MNB_SV-6-340</name>
</gene>
<evidence type="ECO:0000313" key="2">
    <source>
        <dbReference type="EMBL" id="SFV64874.1"/>
    </source>
</evidence>
<sequence length="172" mass="19598">MKIEPTDIENEVRSIDIIVSKGDEKGDITYANPIFFKLAGYTQGELLYKPHSIIRHPDMPKIIFEILWKNIQDGKDVHTFVKNLSKDGSFYWVYAHVRAAKNPDGSFRNYVSTRKTMSKSAREVIEPLYAKLLESEKSEDGSSPMSILEEFLVYNGATLATFNDAMLKLQNS</sequence>
<dbReference type="EMBL" id="FPHC01000071">
    <property type="protein sequence ID" value="SFV64874.1"/>
    <property type="molecule type" value="Genomic_DNA"/>
</dbReference>
<accession>A0A1W1CGI8</accession>
<dbReference type="PROSITE" id="PS50112">
    <property type="entry name" value="PAS"/>
    <property type="match status" value="1"/>
</dbReference>
<dbReference type="Pfam" id="PF08447">
    <property type="entry name" value="PAS_3"/>
    <property type="match status" value="1"/>
</dbReference>
<dbReference type="InterPro" id="IPR000014">
    <property type="entry name" value="PAS"/>
</dbReference>
<feature type="domain" description="PAS" evidence="1">
    <location>
        <begin position="23"/>
        <end position="74"/>
    </location>
</feature>